<keyword evidence="1" id="KW-0812">Transmembrane</keyword>
<dbReference type="SMART" id="SM00044">
    <property type="entry name" value="CYCc"/>
    <property type="match status" value="1"/>
</dbReference>
<dbReference type="AlphaFoldDB" id="A0A1G5QYP6"/>
<dbReference type="CDD" id="cd07302">
    <property type="entry name" value="CHD"/>
    <property type="match status" value="1"/>
</dbReference>
<keyword evidence="1" id="KW-1133">Transmembrane helix</keyword>
<dbReference type="RefSeq" id="WP_090219152.1">
    <property type="nucleotide sequence ID" value="NZ_FMWG01000006.1"/>
</dbReference>
<dbReference type="Gene3D" id="3.30.70.1230">
    <property type="entry name" value="Nucleotide cyclase"/>
    <property type="match status" value="1"/>
</dbReference>
<dbReference type="GO" id="GO:0035556">
    <property type="term" value="P:intracellular signal transduction"/>
    <property type="evidence" value="ECO:0007669"/>
    <property type="project" value="InterPro"/>
</dbReference>
<evidence type="ECO:0000256" key="1">
    <source>
        <dbReference type="SAM" id="Phobius"/>
    </source>
</evidence>
<feature type="transmembrane region" description="Helical" evidence="1">
    <location>
        <begin position="22"/>
        <end position="42"/>
    </location>
</feature>
<dbReference type="SUPFAM" id="SSF55073">
    <property type="entry name" value="Nucleotide cyclase"/>
    <property type="match status" value="1"/>
</dbReference>
<protein>
    <submittedName>
        <fullName evidence="3">Adenylate cyclase</fullName>
    </submittedName>
</protein>
<dbReference type="GO" id="GO:0004016">
    <property type="term" value="F:adenylate cyclase activity"/>
    <property type="evidence" value="ECO:0007669"/>
    <property type="project" value="UniProtKB-ARBA"/>
</dbReference>
<dbReference type="STRING" id="1156985.SAMN04488118_106242"/>
<feature type="transmembrane region" description="Helical" evidence="1">
    <location>
        <begin position="86"/>
        <end position="105"/>
    </location>
</feature>
<dbReference type="GO" id="GO:0009190">
    <property type="term" value="P:cyclic nucleotide biosynthetic process"/>
    <property type="evidence" value="ECO:0007669"/>
    <property type="project" value="InterPro"/>
</dbReference>
<evidence type="ECO:0000259" key="2">
    <source>
        <dbReference type="PROSITE" id="PS50125"/>
    </source>
</evidence>
<evidence type="ECO:0000313" key="4">
    <source>
        <dbReference type="Proteomes" id="UP000198767"/>
    </source>
</evidence>
<dbReference type="Pfam" id="PF00211">
    <property type="entry name" value="Guanylate_cyc"/>
    <property type="match status" value="1"/>
</dbReference>
<gene>
    <name evidence="3" type="ORF">SAMN04488118_106242</name>
</gene>
<reference evidence="3 4" key="1">
    <citation type="submission" date="2016-10" db="EMBL/GenBank/DDBJ databases">
        <authorList>
            <person name="de Groot N.N."/>
        </authorList>
    </citation>
    <scope>NUCLEOTIDE SEQUENCE [LARGE SCALE GENOMIC DNA]</scope>
    <source>
        <strain evidence="3 4">U95</strain>
    </source>
</reference>
<dbReference type="EMBL" id="FMWG01000006">
    <property type="protein sequence ID" value="SCZ66718.1"/>
    <property type="molecule type" value="Genomic_DNA"/>
</dbReference>
<keyword evidence="4" id="KW-1185">Reference proteome</keyword>
<dbReference type="PROSITE" id="PS50125">
    <property type="entry name" value="GUANYLATE_CYCLASE_2"/>
    <property type="match status" value="1"/>
</dbReference>
<dbReference type="PANTHER" id="PTHR43081">
    <property type="entry name" value="ADENYLATE CYCLASE, TERMINAL-DIFFERENTIATION SPECIFIC-RELATED"/>
    <property type="match status" value="1"/>
</dbReference>
<feature type="transmembrane region" description="Helical" evidence="1">
    <location>
        <begin position="57"/>
        <end position="79"/>
    </location>
</feature>
<name>A0A1G5QYP6_9RHOB</name>
<organism evidence="3 4">
    <name type="scientific">Epibacterium ulvae</name>
    <dbReference type="NCBI Taxonomy" id="1156985"/>
    <lineage>
        <taxon>Bacteria</taxon>
        <taxon>Pseudomonadati</taxon>
        <taxon>Pseudomonadota</taxon>
        <taxon>Alphaproteobacteria</taxon>
        <taxon>Rhodobacterales</taxon>
        <taxon>Roseobacteraceae</taxon>
        <taxon>Epibacterium</taxon>
    </lineage>
</organism>
<dbReference type="InterPro" id="IPR029787">
    <property type="entry name" value="Nucleotide_cyclase"/>
</dbReference>
<sequence>MTAGLSPQEELLRRAQIDAERVVALLRMLVALALWGGVILAIDEFTLEAQPYLKTQIIIANVMMGSYFLLGAVSFLAVRAGVFRRWMIWFVATADCGFLILNTWLSLKNTSVPGDMLFLMPAVWLAPLVLAFSVLRFNPRIQAYSVALIVAGLASLCFVVKIPGDVDMLPRIETALAAPPNLIRLFMVFLAGMVLVFAAFRTNALLRVSIAATKEKAYLTRYLPRKLVEDLTAADPEELRNGQLCEAAILFADIRGFTRWAEGRAPEEIGAFITEFRERVEHVTKAHGGVIDKYIGDAAMVLFMDGSVAERGLACGNALLREITLWSELRCEQGYTPVRIGIGLHQGEVLAGVVGTEERLEYTVLGDTVNIASRLQEQCKQAEVDFITSETVLDSAAVQEGWHFLRSEKLRGRVGEIRLYGLSTVPENRC</sequence>
<feature type="transmembrane region" description="Helical" evidence="1">
    <location>
        <begin position="144"/>
        <end position="162"/>
    </location>
</feature>
<dbReference type="InterPro" id="IPR050697">
    <property type="entry name" value="Adenylyl/Guanylyl_Cyclase_3/4"/>
</dbReference>
<keyword evidence="1" id="KW-0472">Membrane</keyword>
<feature type="transmembrane region" description="Helical" evidence="1">
    <location>
        <begin position="182"/>
        <end position="200"/>
    </location>
</feature>
<accession>A0A1G5QYP6</accession>
<feature type="domain" description="Guanylate cyclase" evidence="2">
    <location>
        <begin position="248"/>
        <end position="376"/>
    </location>
</feature>
<feature type="transmembrane region" description="Helical" evidence="1">
    <location>
        <begin position="117"/>
        <end position="137"/>
    </location>
</feature>
<proteinExistence type="predicted"/>
<dbReference type="PANTHER" id="PTHR43081:SF1">
    <property type="entry name" value="ADENYLATE CYCLASE, TERMINAL-DIFFERENTIATION SPECIFIC"/>
    <property type="match status" value="1"/>
</dbReference>
<dbReference type="OrthoDB" id="341967at2"/>
<evidence type="ECO:0000313" key="3">
    <source>
        <dbReference type="EMBL" id="SCZ66718.1"/>
    </source>
</evidence>
<dbReference type="InterPro" id="IPR001054">
    <property type="entry name" value="A/G_cyclase"/>
</dbReference>
<dbReference type="Proteomes" id="UP000198767">
    <property type="component" value="Unassembled WGS sequence"/>
</dbReference>